<evidence type="ECO:0000313" key="2">
    <source>
        <dbReference type="EMBL" id="KAK0423091.1"/>
    </source>
</evidence>
<gene>
    <name evidence="2" type="ORF">QR680_007966</name>
</gene>
<sequence>MCCGVTKTSSLIFLALSWLWLLLEIAVRLLMVFLPPSSMKTFSIIVAIAGGIFTIIAIVSHITLTISVARESGHIAVAVYLIYTILAAIANTVAIIIFIIDIGIYGLVFFIVLALQIVTVTYFFGYIRYAMSH</sequence>
<protein>
    <submittedName>
        <fullName evidence="2">Uncharacterized protein</fullName>
    </submittedName>
</protein>
<dbReference type="AlphaFoldDB" id="A0AA39M663"/>
<organism evidence="2 3">
    <name type="scientific">Steinernema hermaphroditum</name>
    <dbReference type="NCBI Taxonomy" id="289476"/>
    <lineage>
        <taxon>Eukaryota</taxon>
        <taxon>Metazoa</taxon>
        <taxon>Ecdysozoa</taxon>
        <taxon>Nematoda</taxon>
        <taxon>Chromadorea</taxon>
        <taxon>Rhabditida</taxon>
        <taxon>Tylenchina</taxon>
        <taxon>Panagrolaimomorpha</taxon>
        <taxon>Strongyloidoidea</taxon>
        <taxon>Steinernematidae</taxon>
        <taxon>Steinernema</taxon>
    </lineage>
</organism>
<feature type="transmembrane region" description="Helical" evidence="1">
    <location>
        <begin position="12"/>
        <end position="35"/>
    </location>
</feature>
<name>A0AA39M663_9BILA</name>
<feature type="transmembrane region" description="Helical" evidence="1">
    <location>
        <begin position="76"/>
        <end position="100"/>
    </location>
</feature>
<feature type="transmembrane region" description="Helical" evidence="1">
    <location>
        <begin position="106"/>
        <end position="127"/>
    </location>
</feature>
<evidence type="ECO:0000313" key="3">
    <source>
        <dbReference type="Proteomes" id="UP001175271"/>
    </source>
</evidence>
<keyword evidence="1" id="KW-0812">Transmembrane</keyword>
<keyword evidence="3" id="KW-1185">Reference proteome</keyword>
<evidence type="ECO:0000256" key="1">
    <source>
        <dbReference type="SAM" id="Phobius"/>
    </source>
</evidence>
<reference evidence="2" key="1">
    <citation type="submission" date="2023-06" db="EMBL/GenBank/DDBJ databases">
        <title>Genomic analysis of the entomopathogenic nematode Steinernema hermaphroditum.</title>
        <authorList>
            <person name="Schwarz E.M."/>
            <person name="Heppert J.K."/>
            <person name="Baniya A."/>
            <person name="Schwartz H.T."/>
            <person name="Tan C.-H."/>
            <person name="Antoshechkin I."/>
            <person name="Sternberg P.W."/>
            <person name="Goodrich-Blair H."/>
            <person name="Dillman A.R."/>
        </authorList>
    </citation>
    <scope>NUCLEOTIDE SEQUENCE</scope>
    <source>
        <strain evidence="2">PS9179</strain>
        <tissue evidence="2">Whole animal</tissue>
    </source>
</reference>
<keyword evidence="1" id="KW-1133">Transmembrane helix</keyword>
<comment type="caution">
    <text evidence="2">The sequence shown here is derived from an EMBL/GenBank/DDBJ whole genome shotgun (WGS) entry which is preliminary data.</text>
</comment>
<accession>A0AA39M663</accession>
<keyword evidence="1" id="KW-0472">Membrane</keyword>
<proteinExistence type="predicted"/>
<dbReference type="Proteomes" id="UP001175271">
    <property type="component" value="Unassembled WGS sequence"/>
</dbReference>
<dbReference type="EMBL" id="JAUCMV010000001">
    <property type="protein sequence ID" value="KAK0423091.1"/>
    <property type="molecule type" value="Genomic_DNA"/>
</dbReference>
<feature type="transmembrane region" description="Helical" evidence="1">
    <location>
        <begin position="41"/>
        <end position="64"/>
    </location>
</feature>